<name>A0A645FV45_9ZZZZ</name>
<proteinExistence type="predicted"/>
<dbReference type="EMBL" id="VSSQ01064853">
    <property type="protein sequence ID" value="MPN17676.1"/>
    <property type="molecule type" value="Genomic_DNA"/>
</dbReference>
<evidence type="ECO:0008006" key="2">
    <source>
        <dbReference type="Google" id="ProtNLM"/>
    </source>
</evidence>
<protein>
    <recommendedName>
        <fullName evidence="2">Condensin complex subunit 1 C-terminal domain-containing protein</fullName>
    </recommendedName>
</protein>
<comment type="caution">
    <text evidence="1">The sequence shown here is derived from an EMBL/GenBank/DDBJ whole genome shotgun (WGS) entry which is preliminary data.</text>
</comment>
<organism evidence="1">
    <name type="scientific">bioreactor metagenome</name>
    <dbReference type="NCBI Taxonomy" id="1076179"/>
    <lineage>
        <taxon>unclassified sequences</taxon>
        <taxon>metagenomes</taxon>
        <taxon>ecological metagenomes</taxon>
    </lineage>
</organism>
<evidence type="ECO:0000313" key="1">
    <source>
        <dbReference type="EMBL" id="MPN17676.1"/>
    </source>
</evidence>
<dbReference type="AlphaFoldDB" id="A0A645FV45"/>
<accession>A0A645FV45</accession>
<sequence>MIINELISVIKECLNSKTQLYGEKISCLRFVLFMNKTVNNNFITNEIIKLVSNLVLDEITEGRGEILFDKNTKLTLVFNYLLVRMEVLNCDSVDMLECISGFHNGESIEYIYYLQGLDNYFKYSQYKSDNKEIELLLIFSMNSMIVSDDFEVRLEAVKTLFSLYKRSNKKIALRLINMLVNDMDYRVKVSILSEINKLENDDILSFTSILDKLRVDNNYIVRNYSNQLIERVELSTLN</sequence>
<gene>
    <name evidence="1" type="ORF">SDC9_165031</name>
</gene>
<reference evidence="1" key="1">
    <citation type="submission" date="2019-08" db="EMBL/GenBank/DDBJ databases">
        <authorList>
            <person name="Kucharzyk K."/>
            <person name="Murdoch R.W."/>
            <person name="Higgins S."/>
            <person name="Loffler F."/>
        </authorList>
    </citation>
    <scope>NUCLEOTIDE SEQUENCE</scope>
</reference>